<dbReference type="Gramene" id="PHT70038">
    <property type="protein sequence ID" value="PHT70038"/>
    <property type="gene ID" value="T459_25142"/>
</dbReference>
<dbReference type="CDD" id="cd00609">
    <property type="entry name" value="AAT_like"/>
    <property type="match status" value="1"/>
</dbReference>
<reference evidence="4 5" key="1">
    <citation type="journal article" date="2014" name="Nat. Genet.">
        <title>Genome sequence of the hot pepper provides insights into the evolution of pungency in Capsicum species.</title>
        <authorList>
            <person name="Kim S."/>
            <person name="Park M."/>
            <person name="Yeom S.I."/>
            <person name="Kim Y.M."/>
            <person name="Lee J.M."/>
            <person name="Lee H.A."/>
            <person name="Seo E."/>
            <person name="Choi J."/>
            <person name="Cheong K."/>
            <person name="Kim K.T."/>
            <person name="Jung K."/>
            <person name="Lee G.W."/>
            <person name="Oh S.K."/>
            <person name="Bae C."/>
            <person name="Kim S.B."/>
            <person name="Lee H.Y."/>
            <person name="Kim S.Y."/>
            <person name="Kim M.S."/>
            <person name="Kang B.C."/>
            <person name="Jo Y.D."/>
            <person name="Yang H.B."/>
            <person name="Jeong H.J."/>
            <person name="Kang W.H."/>
            <person name="Kwon J.K."/>
            <person name="Shin C."/>
            <person name="Lim J.Y."/>
            <person name="Park J.H."/>
            <person name="Huh J.H."/>
            <person name="Kim J.S."/>
            <person name="Kim B.D."/>
            <person name="Cohen O."/>
            <person name="Paran I."/>
            <person name="Suh M.C."/>
            <person name="Lee S.B."/>
            <person name="Kim Y.K."/>
            <person name="Shin Y."/>
            <person name="Noh S.J."/>
            <person name="Park J."/>
            <person name="Seo Y.S."/>
            <person name="Kwon S.Y."/>
            <person name="Kim H.A."/>
            <person name="Park J.M."/>
            <person name="Kim H.J."/>
            <person name="Choi S.B."/>
            <person name="Bosland P.W."/>
            <person name="Reeves G."/>
            <person name="Jo S.H."/>
            <person name="Lee B.W."/>
            <person name="Cho H.T."/>
            <person name="Choi H.S."/>
            <person name="Lee M.S."/>
            <person name="Yu Y."/>
            <person name="Do Choi Y."/>
            <person name="Park B.S."/>
            <person name="van Deynze A."/>
            <person name="Ashrafi H."/>
            <person name="Hill T."/>
            <person name="Kim W.T."/>
            <person name="Pai H.S."/>
            <person name="Ahn H.K."/>
            <person name="Yeam I."/>
            <person name="Giovannoni J.J."/>
            <person name="Rose J.K."/>
            <person name="Sorensen I."/>
            <person name="Lee S.J."/>
            <person name="Kim R.W."/>
            <person name="Choi I.Y."/>
            <person name="Choi B.S."/>
            <person name="Lim J.S."/>
            <person name="Lee Y.H."/>
            <person name="Choi D."/>
        </authorList>
    </citation>
    <scope>NUCLEOTIDE SEQUENCE [LARGE SCALE GENOMIC DNA]</scope>
    <source>
        <strain evidence="5">cv. CM334</strain>
    </source>
</reference>
<dbReference type="SUPFAM" id="SSF53383">
    <property type="entry name" value="PLP-dependent transferases"/>
    <property type="match status" value="1"/>
</dbReference>
<keyword evidence="2" id="KW-0663">Pyridoxal phosphate</keyword>
<dbReference type="InterPro" id="IPR004838">
    <property type="entry name" value="NHTrfase_class1_PyrdxlP-BS"/>
</dbReference>
<sequence>MGSKMSKNNNVVLSKLVTNEQHGENSPYFDGWKAYDNDPFHLMNNPNGVIQMGLAENQLPVYKIEEWIKRNPKASICTTEGIESFRRIANFQDYHGLPEFTSGIAKFMEKTRNGRVKFDPKRVVMAGGATGANENLIRCLADPGNAFLVPTPYYPGFNRDLRWRTGVELLPISCNSSNNFKITIEDVKEAYKKAQQTKIKVKGLILTNPSNPLGTVLDRETLINLLTFTYEHNIHLVCDEIYAGTVFDAPEFVSVAEIINDDKIRINKDLVHIVSSLSKDLGFPGFRVGIVYSFNDDVVNNARKMSSFGLVSAQTQHLLASMLSDDEFIGKFLIENPRRLEERHEKFTGGLEEIGIKCLKSNAGLYCWADLRPLLKEPTLDAELSLWKRIISNAKLNVSPGSSFNCPEAGWFRICFANIDDETVEIALSRIQMFVDANNKVNERGLIKNALVKKE</sequence>
<dbReference type="PANTHER" id="PTHR43795:SF42">
    <property type="entry name" value="1-AMINOCYCLOPROPANE-1-CARBOXYLATE SYNTHASE 4"/>
    <property type="match status" value="1"/>
</dbReference>
<feature type="domain" description="Aminotransferase class I/classII large" evidence="3">
    <location>
        <begin position="50"/>
        <end position="431"/>
    </location>
</feature>
<dbReference type="OMA" id="ERHEKFT"/>
<dbReference type="PRINTS" id="PR00753">
    <property type="entry name" value="ACCSYNTHASE"/>
</dbReference>
<dbReference type="GO" id="GO:0006520">
    <property type="term" value="P:amino acid metabolic process"/>
    <property type="evidence" value="ECO:0000318"/>
    <property type="project" value="GO_Central"/>
</dbReference>
<organism evidence="4 5">
    <name type="scientific">Capsicum annuum</name>
    <name type="common">Capsicum pepper</name>
    <dbReference type="NCBI Taxonomy" id="4072"/>
    <lineage>
        <taxon>Eukaryota</taxon>
        <taxon>Viridiplantae</taxon>
        <taxon>Streptophyta</taxon>
        <taxon>Embryophyta</taxon>
        <taxon>Tracheophyta</taxon>
        <taxon>Spermatophyta</taxon>
        <taxon>Magnoliopsida</taxon>
        <taxon>eudicotyledons</taxon>
        <taxon>Gunneridae</taxon>
        <taxon>Pentapetalae</taxon>
        <taxon>asterids</taxon>
        <taxon>lamiids</taxon>
        <taxon>Solanales</taxon>
        <taxon>Solanaceae</taxon>
        <taxon>Solanoideae</taxon>
        <taxon>Capsiceae</taxon>
        <taxon>Capsicum</taxon>
    </lineage>
</organism>
<dbReference type="Gene3D" id="3.40.640.10">
    <property type="entry name" value="Type I PLP-dependent aspartate aminotransferase-like (Major domain)"/>
    <property type="match status" value="1"/>
</dbReference>
<dbReference type="GO" id="GO:0030170">
    <property type="term" value="F:pyridoxal phosphate binding"/>
    <property type="evidence" value="ECO:0007669"/>
    <property type="project" value="InterPro"/>
</dbReference>
<dbReference type="AlphaFoldDB" id="A0A1U8EDD6"/>
<evidence type="ECO:0000259" key="3">
    <source>
        <dbReference type="Pfam" id="PF00155"/>
    </source>
</evidence>
<reference evidence="4 5" key="2">
    <citation type="journal article" date="2017" name="Genome Biol.">
        <title>New reference genome sequences of hot pepper reveal the massive evolution of plant disease-resistance genes by retroduplication.</title>
        <authorList>
            <person name="Kim S."/>
            <person name="Park J."/>
            <person name="Yeom S.I."/>
            <person name="Kim Y.M."/>
            <person name="Seo E."/>
            <person name="Kim K.T."/>
            <person name="Kim M.S."/>
            <person name="Lee J.M."/>
            <person name="Cheong K."/>
            <person name="Shin H.S."/>
            <person name="Kim S.B."/>
            <person name="Han K."/>
            <person name="Lee J."/>
            <person name="Park M."/>
            <person name="Lee H.A."/>
            <person name="Lee H.Y."/>
            <person name="Lee Y."/>
            <person name="Oh S."/>
            <person name="Lee J.H."/>
            <person name="Choi E."/>
            <person name="Choi E."/>
            <person name="Lee S.E."/>
            <person name="Jeon J."/>
            <person name="Kim H."/>
            <person name="Choi G."/>
            <person name="Song H."/>
            <person name="Lee J."/>
            <person name="Lee S.C."/>
            <person name="Kwon J.K."/>
            <person name="Lee H.Y."/>
            <person name="Koo N."/>
            <person name="Hong Y."/>
            <person name="Kim R.W."/>
            <person name="Kang W.H."/>
            <person name="Huh J.H."/>
            <person name="Kang B.C."/>
            <person name="Yang T.J."/>
            <person name="Lee Y.H."/>
            <person name="Bennetzen J.L."/>
            <person name="Choi D."/>
        </authorList>
    </citation>
    <scope>NUCLEOTIDE SEQUENCE [LARGE SCALE GENOMIC DNA]</scope>
    <source>
        <strain evidence="5">cv. CM334</strain>
    </source>
</reference>
<dbReference type="InterPro" id="IPR004839">
    <property type="entry name" value="Aminotransferase_I/II_large"/>
</dbReference>
<accession>A0A1U8EDD6</accession>
<evidence type="ECO:0000313" key="4">
    <source>
        <dbReference type="EMBL" id="PHT70038.1"/>
    </source>
</evidence>
<dbReference type="KEGG" id="cann:107844520"/>
<comment type="similarity">
    <text evidence="1">Belongs to the class-I pyridoxal-phosphate-dependent aminotransferase family.</text>
</comment>
<name>A0A1U8EDD6_CAPAN</name>
<comment type="caution">
    <text evidence="4">The sequence shown here is derived from an EMBL/GenBank/DDBJ whole genome shotgun (WGS) entry which is preliminary data.</text>
</comment>
<evidence type="ECO:0000256" key="1">
    <source>
        <dbReference type="ARBA" id="ARBA00007441"/>
    </source>
</evidence>
<dbReference type="InterPro" id="IPR015422">
    <property type="entry name" value="PyrdxlP-dep_Trfase_small"/>
</dbReference>
<evidence type="ECO:0000256" key="2">
    <source>
        <dbReference type="ARBA" id="ARBA00022898"/>
    </source>
</evidence>
<dbReference type="GO" id="GO:0016847">
    <property type="term" value="F:1-aminocyclopropane-1-carboxylate synthase activity"/>
    <property type="evidence" value="ECO:0007669"/>
    <property type="project" value="UniProtKB-ARBA"/>
</dbReference>
<gene>
    <name evidence="4" type="ORF">T459_25142</name>
</gene>
<dbReference type="STRING" id="4072.A0A1U8EDD6"/>
<keyword evidence="5" id="KW-1185">Reference proteome</keyword>
<dbReference type="InterPro" id="IPR050478">
    <property type="entry name" value="Ethylene_sulfur-biosynth"/>
</dbReference>
<dbReference type="Gene3D" id="3.90.1150.10">
    <property type="entry name" value="Aspartate Aminotransferase, domain 1"/>
    <property type="match status" value="1"/>
</dbReference>
<dbReference type="Pfam" id="PF00155">
    <property type="entry name" value="Aminotran_1_2"/>
    <property type="match status" value="1"/>
</dbReference>
<dbReference type="InterPro" id="IPR015421">
    <property type="entry name" value="PyrdxlP-dep_Trfase_major"/>
</dbReference>
<dbReference type="EMBL" id="AYRZ02000010">
    <property type="protein sequence ID" value="PHT70038.1"/>
    <property type="molecule type" value="Genomic_DNA"/>
</dbReference>
<dbReference type="OrthoDB" id="691673at2759"/>
<dbReference type="InterPro" id="IPR015424">
    <property type="entry name" value="PyrdxlP-dep_Trfase"/>
</dbReference>
<dbReference type="PANTHER" id="PTHR43795">
    <property type="entry name" value="BIFUNCTIONAL ASPARTATE AMINOTRANSFERASE AND GLUTAMATE/ASPARTATE-PREPHENATE AMINOTRANSFERASE-RELATED"/>
    <property type="match status" value="1"/>
</dbReference>
<dbReference type="GO" id="GO:0008483">
    <property type="term" value="F:transaminase activity"/>
    <property type="evidence" value="ECO:0000318"/>
    <property type="project" value="GO_Central"/>
</dbReference>
<dbReference type="Proteomes" id="UP000222542">
    <property type="component" value="Unassembled WGS sequence"/>
</dbReference>
<proteinExistence type="inferred from homology"/>
<protein>
    <submittedName>
        <fullName evidence="4">1-aminocyclopropane-1-carboxylate synthase</fullName>
    </submittedName>
</protein>
<dbReference type="SMR" id="A0A1U8EDD6"/>
<evidence type="ECO:0000313" key="5">
    <source>
        <dbReference type="Proteomes" id="UP000222542"/>
    </source>
</evidence>
<dbReference type="PROSITE" id="PS00105">
    <property type="entry name" value="AA_TRANSFER_CLASS_1"/>
    <property type="match status" value="1"/>
</dbReference>